<dbReference type="Proteomes" id="UP000821865">
    <property type="component" value="Chromosome 9"/>
</dbReference>
<organism evidence="1 2">
    <name type="scientific">Dermacentor silvarum</name>
    <name type="common">Tick</name>
    <dbReference type="NCBI Taxonomy" id="543639"/>
    <lineage>
        <taxon>Eukaryota</taxon>
        <taxon>Metazoa</taxon>
        <taxon>Ecdysozoa</taxon>
        <taxon>Arthropoda</taxon>
        <taxon>Chelicerata</taxon>
        <taxon>Arachnida</taxon>
        <taxon>Acari</taxon>
        <taxon>Parasitiformes</taxon>
        <taxon>Ixodida</taxon>
        <taxon>Ixodoidea</taxon>
        <taxon>Ixodidae</taxon>
        <taxon>Rhipicephalinae</taxon>
        <taxon>Dermacentor</taxon>
    </lineage>
</organism>
<sequence>MVHHRHIVSFRDRAVKNVRNQYIVSDCPVPVSGEPAFEAYQWAKTIFGNASPHAYTSAPARRDPLQLKEREIITKFTIVSEWDVLGMDTSLTE</sequence>
<gene>
    <name evidence="1" type="ORF">HPB49_014221</name>
</gene>
<proteinExistence type="predicted"/>
<comment type="caution">
    <text evidence="1">The sequence shown here is derived from an EMBL/GenBank/DDBJ whole genome shotgun (WGS) entry which is preliminary data.</text>
</comment>
<evidence type="ECO:0000313" key="1">
    <source>
        <dbReference type="EMBL" id="KAH7933600.1"/>
    </source>
</evidence>
<accession>A0ACB8C447</accession>
<evidence type="ECO:0000313" key="2">
    <source>
        <dbReference type="Proteomes" id="UP000821865"/>
    </source>
</evidence>
<reference evidence="1" key="1">
    <citation type="submission" date="2020-05" db="EMBL/GenBank/DDBJ databases">
        <title>Large-scale comparative analyses of tick genomes elucidate their genetic diversity and vector capacities.</title>
        <authorList>
            <person name="Jia N."/>
            <person name="Wang J."/>
            <person name="Shi W."/>
            <person name="Du L."/>
            <person name="Sun Y."/>
            <person name="Zhan W."/>
            <person name="Jiang J."/>
            <person name="Wang Q."/>
            <person name="Zhang B."/>
            <person name="Ji P."/>
            <person name="Sakyi L.B."/>
            <person name="Cui X."/>
            <person name="Yuan T."/>
            <person name="Jiang B."/>
            <person name="Yang W."/>
            <person name="Lam T.T.-Y."/>
            <person name="Chang Q."/>
            <person name="Ding S."/>
            <person name="Wang X."/>
            <person name="Zhu J."/>
            <person name="Ruan X."/>
            <person name="Zhao L."/>
            <person name="Wei J."/>
            <person name="Que T."/>
            <person name="Du C."/>
            <person name="Cheng J."/>
            <person name="Dai P."/>
            <person name="Han X."/>
            <person name="Huang E."/>
            <person name="Gao Y."/>
            <person name="Liu J."/>
            <person name="Shao H."/>
            <person name="Ye R."/>
            <person name="Li L."/>
            <person name="Wei W."/>
            <person name="Wang X."/>
            <person name="Wang C."/>
            <person name="Yang T."/>
            <person name="Huo Q."/>
            <person name="Li W."/>
            <person name="Guo W."/>
            <person name="Chen H."/>
            <person name="Zhou L."/>
            <person name="Ni X."/>
            <person name="Tian J."/>
            <person name="Zhou Y."/>
            <person name="Sheng Y."/>
            <person name="Liu T."/>
            <person name="Pan Y."/>
            <person name="Xia L."/>
            <person name="Li J."/>
            <person name="Zhao F."/>
            <person name="Cao W."/>
        </authorList>
    </citation>
    <scope>NUCLEOTIDE SEQUENCE</scope>
    <source>
        <strain evidence="1">Dsil-2018</strain>
    </source>
</reference>
<keyword evidence="2" id="KW-1185">Reference proteome</keyword>
<dbReference type="EMBL" id="CM023478">
    <property type="protein sequence ID" value="KAH7933600.1"/>
    <property type="molecule type" value="Genomic_DNA"/>
</dbReference>
<protein>
    <submittedName>
        <fullName evidence="1">Uncharacterized protein</fullName>
    </submittedName>
</protein>
<name>A0ACB8C447_DERSI</name>